<keyword evidence="9" id="KW-0460">Magnesium</keyword>
<sequence>MKNNKIFVINEGHSLEEVAKYILDNLTINKTILLNGNLGAGKTTLIKKIAELIGIKSVITSPTFNYMKKYEGLVHIDAYYLSGDIDEFIDYVDKGDILAIEWAQNLDLSFSNYILISINIGANNEHIFDIKVVK</sequence>
<dbReference type="Gene3D" id="3.40.50.300">
    <property type="entry name" value="P-loop containing nucleotide triphosphate hydrolases"/>
    <property type="match status" value="1"/>
</dbReference>
<accession>A0A953NDU3</accession>
<proteinExistence type="inferred from homology"/>
<protein>
    <recommendedName>
        <fullName evidence="3">tRNA threonylcarbamoyladenosine biosynthesis protein TsaE</fullName>
    </recommendedName>
    <alternativeName>
        <fullName evidence="10">t(6)A37 threonylcarbamoyladenosine biosynthesis protein TsaE</fullName>
    </alternativeName>
</protein>
<evidence type="ECO:0000256" key="4">
    <source>
        <dbReference type="ARBA" id="ARBA00022490"/>
    </source>
</evidence>
<gene>
    <name evidence="11" type="primary">tsaE</name>
    <name evidence="11" type="ORF">LAD73_03055</name>
</gene>
<dbReference type="PANTHER" id="PTHR33540">
    <property type="entry name" value="TRNA THREONYLCARBAMOYLADENOSINE BIOSYNTHESIS PROTEIN TSAE"/>
    <property type="match status" value="1"/>
</dbReference>
<keyword evidence="12" id="KW-1185">Reference proteome</keyword>
<evidence type="ECO:0000313" key="11">
    <source>
        <dbReference type="EMBL" id="MBZ4195679.1"/>
    </source>
</evidence>
<dbReference type="GO" id="GO:0046872">
    <property type="term" value="F:metal ion binding"/>
    <property type="evidence" value="ECO:0007669"/>
    <property type="project" value="UniProtKB-KW"/>
</dbReference>
<dbReference type="GO" id="GO:0005737">
    <property type="term" value="C:cytoplasm"/>
    <property type="evidence" value="ECO:0007669"/>
    <property type="project" value="UniProtKB-SubCell"/>
</dbReference>
<dbReference type="NCBIfam" id="TIGR00150">
    <property type="entry name" value="T6A_YjeE"/>
    <property type="match status" value="1"/>
</dbReference>
<reference evidence="11 12" key="1">
    <citation type="submission" date="2021-09" db="EMBL/GenBank/DDBJ databases">
        <title>WGS of Mycoplasma sp. Zaradi2 strains.</title>
        <authorList>
            <person name="Spergser J."/>
        </authorList>
    </citation>
    <scope>NUCLEOTIDE SEQUENCE [LARGE SCALE GENOMIC DNA]</scope>
    <source>
        <strain evidence="11 12">1331</strain>
    </source>
</reference>
<evidence type="ECO:0000313" key="12">
    <source>
        <dbReference type="Proteomes" id="UP000772186"/>
    </source>
</evidence>
<dbReference type="Proteomes" id="UP000772186">
    <property type="component" value="Unassembled WGS sequence"/>
</dbReference>
<keyword evidence="7" id="KW-0547">Nucleotide-binding</keyword>
<evidence type="ECO:0000256" key="2">
    <source>
        <dbReference type="ARBA" id="ARBA00007599"/>
    </source>
</evidence>
<keyword evidence="4" id="KW-0963">Cytoplasm</keyword>
<dbReference type="AlphaFoldDB" id="A0A953NDU3"/>
<evidence type="ECO:0000256" key="8">
    <source>
        <dbReference type="ARBA" id="ARBA00022840"/>
    </source>
</evidence>
<comment type="caution">
    <text evidence="11">The sequence shown here is derived from an EMBL/GenBank/DDBJ whole genome shotgun (WGS) entry which is preliminary data.</text>
</comment>
<evidence type="ECO:0000256" key="3">
    <source>
        <dbReference type="ARBA" id="ARBA00019010"/>
    </source>
</evidence>
<dbReference type="EMBL" id="JAIQBY010000045">
    <property type="protein sequence ID" value="MBZ4195679.1"/>
    <property type="molecule type" value="Genomic_DNA"/>
</dbReference>
<evidence type="ECO:0000256" key="6">
    <source>
        <dbReference type="ARBA" id="ARBA00022723"/>
    </source>
</evidence>
<evidence type="ECO:0000256" key="9">
    <source>
        <dbReference type="ARBA" id="ARBA00022842"/>
    </source>
</evidence>
<keyword evidence="8" id="KW-0067">ATP-binding</keyword>
<dbReference type="InterPro" id="IPR003442">
    <property type="entry name" value="T6A_TsaE"/>
</dbReference>
<keyword evidence="6" id="KW-0479">Metal-binding</keyword>
<dbReference type="RefSeq" id="WP_223644940.1">
    <property type="nucleotide sequence ID" value="NZ_JAIQBY010000045.1"/>
</dbReference>
<evidence type="ECO:0000256" key="1">
    <source>
        <dbReference type="ARBA" id="ARBA00004496"/>
    </source>
</evidence>
<dbReference type="InterPro" id="IPR027417">
    <property type="entry name" value="P-loop_NTPase"/>
</dbReference>
<evidence type="ECO:0000256" key="5">
    <source>
        <dbReference type="ARBA" id="ARBA00022694"/>
    </source>
</evidence>
<comment type="subcellular location">
    <subcellularLocation>
        <location evidence="1">Cytoplasm</location>
    </subcellularLocation>
</comment>
<name>A0A953NDU3_9MOLU</name>
<evidence type="ECO:0000256" key="7">
    <source>
        <dbReference type="ARBA" id="ARBA00022741"/>
    </source>
</evidence>
<evidence type="ECO:0000256" key="10">
    <source>
        <dbReference type="ARBA" id="ARBA00032441"/>
    </source>
</evidence>
<organism evidence="11 12">
    <name type="scientific">Mycoplasma tauri</name>
    <dbReference type="NCBI Taxonomy" id="547987"/>
    <lineage>
        <taxon>Bacteria</taxon>
        <taxon>Bacillati</taxon>
        <taxon>Mycoplasmatota</taxon>
        <taxon>Mollicutes</taxon>
        <taxon>Mycoplasmataceae</taxon>
        <taxon>Mycoplasma</taxon>
    </lineage>
</organism>
<keyword evidence="5" id="KW-0819">tRNA processing</keyword>
<dbReference type="PANTHER" id="PTHR33540:SF2">
    <property type="entry name" value="TRNA THREONYLCARBAMOYLADENOSINE BIOSYNTHESIS PROTEIN TSAE"/>
    <property type="match status" value="1"/>
</dbReference>
<dbReference type="SUPFAM" id="SSF52540">
    <property type="entry name" value="P-loop containing nucleoside triphosphate hydrolases"/>
    <property type="match status" value="1"/>
</dbReference>
<dbReference type="Pfam" id="PF02367">
    <property type="entry name" value="TsaE"/>
    <property type="match status" value="1"/>
</dbReference>
<dbReference type="GO" id="GO:0005524">
    <property type="term" value="F:ATP binding"/>
    <property type="evidence" value="ECO:0007669"/>
    <property type="project" value="UniProtKB-KW"/>
</dbReference>
<dbReference type="GO" id="GO:0002949">
    <property type="term" value="P:tRNA threonylcarbamoyladenosine modification"/>
    <property type="evidence" value="ECO:0007669"/>
    <property type="project" value="InterPro"/>
</dbReference>
<comment type="similarity">
    <text evidence="2">Belongs to the TsaE family.</text>
</comment>